<keyword evidence="2" id="KW-1185">Reference proteome</keyword>
<proteinExistence type="predicted"/>
<dbReference type="EMBL" id="ABDG02000024">
    <property type="protein sequence ID" value="EHK44763.1"/>
    <property type="molecule type" value="Genomic_DNA"/>
</dbReference>
<accession>G9NXF3</accession>
<dbReference type="KEGG" id="tatv:25786134"/>
<name>G9NXF3_HYPAI</name>
<dbReference type="RefSeq" id="XP_013943027.1">
    <property type="nucleotide sequence ID" value="XM_014087552.1"/>
</dbReference>
<evidence type="ECO:0000313" key="2">
    <source>
        <dbReference type="Proteomes" id="UP000005426"/>
    </source>
</evidence>
<dbReference type="Proteomes" id="UP000005426">
    <property type="component" value="Unassembled WGS sequence"/>
</dbReference>
<dbReference type="STRING" id="452589.G9NXF3"/>
<sequence length="200" mass="23282">MTPVVYIHGHFNGCNLALAEELSKLMPKTKIIDDNLNVEPAKAFAKTLEEYRCLRVALRRTRLQSIYKSEEASEATWVMIDQFDPEENRGSLAADYEFAAVMSHSPLISIILKFDVELACKRARERFTNGTASYERVKVLENLRIKCETEEVFRFRNNYELELDVTMMSPTEAAETVRAHIQTVKRRLQAEDRRSWIRIY</sequence>
<dbReference type="GeneID" id="25786134"/>
<organism evidence="1 2">
    <name type="scientific">Hypocrea atroviridis (strain ATCC 20476 / IMI 206040)</name>
    <name type="common">Trichoderma atroviride</name>
    <dbReference type="NCBI Taxonomy" id="452589"/>
    <lineage>
        <taxon>Eukaryota</taxon>
        <taxon>Fungi</taxon>
        <taxon>Dikarya</taxon>
        <taxon>Ascomycota</taxon>
        <taxon>Pezizomycotina</taxon>
        <taxon>Sordariomycetes</taxon>
        <taxon>Hypocreomycetidae</taxon>
        <taxon>Hypocreales</taxon>
        <taxon>Hypocreaceae</taxon>
        <taxon>Trichoderma</taxon>
    </lineage>
</organism>
<dbReference type="AlphaFoldDB" id="G9NXF3"/>
<protein>
    <submittedName>
        <fullName evidence="1">Uncharacterized protein</fullName>
    </submittedName>
</protein>
<dbReference type="HOGENOM" id="CLU_1366411_0_0_1"/>
<evidence type="ECO:0000313" key="1">
    <source>
        <dbReference type="EMBL" id="EHK44763.1"/>
    </source>
</evidence>
<gene>
    <name evidence="1" type="ORF">TRIATDRAFT_88312</name>
</gene>
<reference evidence="1 2" key="1">
    <citation type="journal article" date="2011" name="Genome Biol.">
        <title>Comparative genome sequence analysis underscores mycoparasitism as the ancestral life style of Trichoderma.</title>
        <authorList>
            <person name="Kubicek C.P."/>
            <person name="Herrera-Estrella A."/>
            <person name="Seidl-Seiboth V."/>
            <person name="Martinez D.A."/>
            <person name="Druzhinina I.S."/>
            <person name="Thon M."/>
            <person name="Zeilinger S."/>
            <person name="Casas-Flores S."/>
            <person name="Horwitz B.A."/>
            <person name="Mukherjee P.K."/>
            <person name="Mukherjee M."/>
            <person name="Kredics L."/>
            <person name="Alcaraz L.D."/>
            <person name="Aerts A."/>
            <person name="Antal Z."/>
            <person name="Atanasova L."/>
            <person name="Cervantes-Badillo M.G."/>
            <person name="Challacombe J."/>
            <person name="Chertkov O."/>
            <person name="McCluskey K."/>
            <person name="Coulpier F."/>
            <person name="Deshpande N."/>
            <person name="von Doehren H."/>
            <person name="Ebbole D.J."/>
            <person name="Esquivel-Naranjo E.U."/>
            <person name="Fekete E."/>
            <person name="Flipphi M."/>
            <person name="Glaser F."/>
            <person name="Gomez-Rodriguez E.Y."/>
            <person name="Gruber S."/>
            <person name="Han C."/>
            <person name="Henrissat B."/>
            <person name="Hermosa R."/>
            <person name="Hernandez-Onate M."/>
            <person name="Karaffa L."/>
            <person name="Kosti I."/>
            <person name="Le Crom S."/>
            <person name="Lindquist E."/>
            <person name="Lucas S."/>
            <person name="Luebeck M."/>
            <person name="Luebeck P.S."/>
            <person name="Margeot A."/>
            <person name="Metz B."/>
            <person name="Misra M."/>
            <person name="Nevalainen H."/>
            <person name="Omann M."/>
            <person name="Packer N."/>
            <person name="Perrone G."/>
            <person name="Uresti-Rivera E.E."/>
            <person name="Salamov A."/>
            <person name="Schmoll M."/>
            <person name="Seiboth B."/>
            <person name="Shapiro H."/>
            <person name="Sukno S."/>
            <person name="Tamayo-Ramos J.A."/>
            <person name="Tisch D."/>
            <person name="Wiest A."/>
            <person name="Wilkinson H.H."/>
            <person name="Zhang M."/>
            <person name="Coutinho P.M."/>
            <person name="Kenerley C.M."/>
            <person name="Monte E."/>
            <person name="Baker S.E."/>
            <person name="Grigoriev I.V."/>
        </authorList>
    </citation>
    <scope>NUCLEOTIDE SEQUENCE [LARGE SCALE GENOMIC DNA]</scope>
    <source>
        <strain evidence="2">ATCC 20476 / IMI 206040</strain>
    </source>
</reference>
<comment type="caution">
    <text evidence="1">The sequence shown here is derived from an EMBL/GenBank/DDBJ whole genome shotgun (WGS) entry which is preliminary data.</text>
</comment>
<dbReference type="OrthoDB" id="5426988at2759"/>